<evidence type="ECO:0000313" key="3">
    <source>
        <dbReference type="Proteomes" id="UP001057753"/>
    </source>
</evidence>
<dbReference type="SUPFAM" id="SSF51338">
    <property type="entry name" value="Composite domain of metallo-dependent hydrolases"/>
    <property type="match status" value="1"/>
</dbReference>
<dbReference type="CDD" id="cd01309">
    <property type="entry name" value="Met_dep_hydrolase_C"/>
    <property type="match status" value="1"/>
</dbReference>
<dbReference type="EMBL" id="JABXYM010000001">
    <property type="protein sequence ID" value="MCR6097563.1"/>
    <property type="molecule type" value="Genomic_DNA"/>
</dbReference>
<feature type="domain" description="Amidohydrolase-related" evidence="1">
    <location>
        <begin position="52"/>
        <end position="378"/>
    </location>
</feature>
<dbReference type="InterPro" id="IPR011059">
    <property type="entry name" value="Metal-dep_hydrolase_composite"/>
</dbReference>
<dbReference type="InterPro" id="IPR051781">
    <property type="entry name" value="Metallo-dep_Hydrolase"/>
</dbReference>
<dbReference type="InterPro" id="IPR006680">
    <property type="entry name" value="Amidohydro-rel"/>
</dbReference>
<evidence type="ECO:0000259" key="1">
    <source>
        <dbReference type="Pfam" id="PF01979"/>
    </source>
</evidence>
<dbReference type="SUPFAM" id="SSF51556">
    <property type="entry name" value="Metallo-dependent hydrolases"/>
    <property type="match status" value="1"/>
</dbReference>
<dbReference type="RefSeq" id="WP_257821976.1">
    <property type="nucleotide sequence ID" value="NZ_JABXYM010000001.1"/>
</dbReference>
<organism evidence="2 3">
    <name type="scientific">Salipaludibacillus agaradhaerens</name>
    <name type="common">Bacillus agaradhaerens</name>
    <dbReference type="NCBI Taxonomy" id="76935"/>
    <lineage>
        <taxon>Bacteria</taxon>
        <taxon>Bacillati</taxon>
        <taxon>Bacillota</taxon>
        <taxon>Bacilli</taxon>
        <taxon>Bacillales</taxon>
        <taxon>Bacillaceae</taxon>
    </lineage>
</organism>
<dbReference type="Proteomes" id="UP001057753">
    <property type="component" value="Unassembled WGS sequence"/>
</dbReference>
<evidence type="ECO:0000313" key="2">
    <source>
        <dbReference type="EMBL" id="MCR6097563.1"/>
    </source>
</evidence>
<proteinExistence type="predicted"/>
<comment type="caution">
    <text evidence="2">The sequence shown here is derived from an EMBL/GenBank/DDBJ whole genome shotgun (WGS) entry which is preliminary data.</text>
</comment>
<dbReference type="Gene3D" id="3.20.20.140">
    <property type="entry name" value="Metal-dependent hydrolases"/>
    <property type="match status" value="1"/>
</dbReference>
<dbReference type="PANTHER" id="PTHR43135:SF3">
    <property type="entry name" value="ALPHA-D-RIBOSE 1-METHYLPHOSPHONATE 5-TRIPHOSPHATE DIPHOSPHATASE"/>
    <property type="match status" value="1"/>
</dbReference>
<protein>
    <submittedName>
        <fullName evidence="2">Amidohydrolase</fullName>
    </submittedName>
</protein>
<name>A0A9Q4G067_SALAG</name>
<accession>A0A9Q4G067</accession>
<dbReference type="Pfam" id="PF01979">
    <property type="entry name" value="Amidohydro_1"/>
    <property type="match status" value="1"/>
</dbReference>
<reference evidence="2" key="1">
    <citation type="submission" date="2020-06" db="EMBL/GenBank/DDBJ databases">
        <title>Insight into the genomes of haloalkaliphilic bacilli from Kenyan soda lakes.</title>
        <authorList>
            <person name="Mwirichia R."/>
            <person name="Villamizar G.C."/>
            <person name="Poehlein A."/>
            <person name="Mugweru J."/>
            <person name="Kipnyargis A."/>
            <person name="Kiplimo D."/>
            <person name="Orwa P."/>
            <person name="Daniel R."/>
        </authorList>
    </citation>
    <scope>NUCLEOTIDE SEQUENCE</scope>
    <source>
        <strain evidence="2">B1096_S55</strain>
    </source>
</reference>
<dbReference type="AlphaFoldDB" id="A0A9Q4G067"/>
<dbReference type="GO" id="GO:0016810">
    <property type="term" value="F:hydrolase activity, acting on carbon-nitrogen (but not peptide) bonds"/>
    <property type="evidence" value="ECO:0007669"/>
    <property type="project" value="InterPro"/>
</dbReference>
<gene>
    <name evidence="2" type="ORF">HXA33_13510</name>
</gene>
<dbReference type="InterPro" id="IPR032466">
    <property type="entry name" value="Metal_Hydrolase"/>
</dbReference>
<dbReference type="PANTHER" id="PTHR43135">
    <property type="entry name" value="ALPHA-D-RIBOSE 1-METHYLPHOSPHONATE 5-TRIPHOSPHATE DIPHOSPHATASE"/>
    <property type="match status" value="1"/>
</dbReference>
<keyword evidence="3" id="KW-1185">Reference proteome</keyword>
<sequence>MLQAYINAHILDGLGNDIVKGTLLIEDEHILQVGEEIDLPPNVSIYDCHGDYITPGFIDVHTHLGVHEAGVGEEGRDFNETSEPVTPHIRAIDGVNPMERAFQDARESGVTTVQIMPGSANVIGGEMAIFKTAGHIVDEMIVKSPSGMKGAFGENPKRIYSGKKMAPVTRMGIAALMRQTLMKARDYQFRKEKGEILERELRMEQLLPVLKKEIPLRTHAHRADDIMTAIRIADEFKINVTIEHCTEGHLIADKLAEHGVQVSVGPTMSTRSKVELDDKGYHTMVALEKHGVPFSITTDHPVIGIDYLTTTAAHAIKHGLSEVTALKALTSQAARHLSIEAMKGSLEKGKDADFVIWSGHPFDVYTTVKETFIEGKSVYKHTSS</sequence>